<comment type="caution">
    <text evidence="1">The sequence shown here is derived from an EMBL/GenBank/DDBJ whole genome shotgun (WGS) entry which is preliminary data.</text>
</comment>
<evidence type="ECO:0000313" key="1">
    <source>
        <dbReference type="EMBL" id="TCD66464.1"/>
    </source>
</evidence>
<organism evidence="1 2">
    <name type="scientific">Steccherinum ochraceum</name>
    <dbReference type="NCBI Taxonomy" id="92696"/>
    <lineage>
        <taxon>Eukaryota</taxon>
        <taxon>Fungi</taxon>
        <taxon>Dikarya</taxon>
        <taxon>Basidiomycota</taxon>
        <taxon>Agaricomycotina</taxon>
        <taxon>Agaricomycetes</taxon>
        <taxon>Polyporales</taxon>
        <taxon>Steccherinaceae</taxon>
        <taxon>Steccherinum</taxon>
    </lineage>
</organism>
<name>A0A4R0RUV0_9APHY</name>
<sequence length="321" mass="35847">MLPPSRMLKGGRLSPDRLTIASALRLIGLPNVCLAAPSLDQFVVWTSPLSFGRPLPSLPDRPTFRLAYTLTTLMPDATAHVPALRPPSKRLSRRPFARPICRLDIPPPGWASAPLSARLSDLPTSFLFAHPSIHSSGRITTSPTAHAVMCLLHHSSGHQSRRPPVSSTTSLVDHQSRRPLAWSICRLNDHLSFRPTTSSLMLSSPHSCQTLQVFLSSDRLSNRPSTWPIRRLNDHLSFRPTTSSRLTGLPNTCLTDHSLDRLAIWQADHPFLRPFFHLTVRSPTPLAFHSLGRFVVLPPHRIIQLDMRVPVWQSVYPADHL</sequence>
<dbReference type="AlphaFoldDB" id="A0A4R0RUV0"/>
<reference evidence="1 2" key="1">
    <citation type="submission" date="2018-11" db="EMBL/GenBank/DDBJ databases">
        <title>Genome assembly of Steccherinum ochraceum LE-BIN_3174, the white-rot fungus of the Steccherinaceae family (The Residual Polyporoid clade, Polyporales, Basidiomycota).</title>
        <authorList>
            <person name="Fedorova T.V."/>
            <person name="Glazunova O.A."/>
            <person name="Landesman E.O."/>
            <person name="Moiseenko K.V."/>
            <person name="Psurtseva N.V."/>
            <person name="Savinova O.S."/>
            <person name="Shakhova N.V."/>
            <person name="Tyazhelova T.V."/>
            <person name="Vasina D.V."/>
        </authorList>
    </citation>
    <scope>NUCLEOTIDE SEQUENCE [LARGE SCALE GENOMIC DNA]</scope>
    <source>
        <strain evidence="1 2">LE-BIN_3174</strain>
    </source>
</reference>
<proteinExistence type="predicted"/>
<evidence type="ECO:0000313" key="2">
    <source>
        <dbReference type="Proteomes" id="UP000292702"/>
    </source>
</evidence>
<accession>A0A4R0RUV0</accession>
<dbReference type="Proteomes" id="UP000292702">
    <property type="component" value="Unassembled WGS sequence"/>
</dbReference>
<keyword evidence="2" id="KW-1185">Reference proteome</keyword>
<protein>
    <submittedName>
        <fullName evidence="1">Uncharacterized protein</fullName>
    </submittedName>
</protein>
<gene>
    <name evidence="1" type="ORF">EIP91_001344</name>
</gene>
<dbReference type="EMBL" id="RWJN01000134">
    <property type="protein sequence ID" value="TCD66464.1"/>
    <property type="molecule type" value="Genomic_DNA"/>
</dbReference>